<evidence type="ECO:0000256" key="1">
    <source>
        <dbReference type="SAM" id="Coils"/>
    </source>
</evidence>
<organism evidence="2 3">
    <name type="scientific">Lachnotalea glycerini</name>
    <dbReference type="NCBI Taxonomy" id="1763509"/>
    <lineage>
        <taxon>Bacteria</taxon>
        <taxon>Bacillati</taxon>
        <taxon>Bacillota</taxon>
        <taxon>Clostridia</taxon>
        <taxon>Lachnospirales</taxon>
        <taxon>Lachnospiraceae</taxon>
        <taxon>Lachnotalea</taxon>
    </lineage>
</organism>
<reference evidence="2 3" key="1">
    <citation type="journal article" date="2017" name="Genome Announc.">
        <title>Draft Genome Sequence of a Sporulating and Motile Strain of Lachnotalea glycerini Isolated from Water in Quebec City, Canada.</title>
        <authorList>
            <person name="Maheux A.F."/>
            <person name="Boudreau D.K."/>
            <person name="Berube E."/>
            <person name="Boissinot M."/>
            <person name="Raymond F."/>
            <person name="Brodeur S."/>
            <person name="Corbeil J."/>
            <person name="Isabel S."/>
            <person name="Omar R.F."/>
            <person name="Bergeron M.G."/>
        </authorList>
    </citation>
    <scope>NUCLEOTIDE SEQUENCE [LARGE SCALE GENOMIC DNA]</scope>
    <source>
        <strain evidence="2 3">CCRI-19302</strain>
    </source>
</reference>
<evidence type="ECO:0000313" key="2">
    <source>
        <dbReference type="EMBL" id="RDY30419.1"/>
    </source>
</evidence>
<gene>
    <name evidence="2" type="ORF">CG710_014945</name>
</gene>
<dbReference type="AlphaFoldDB" id="A0A371JCD0"/>
<accession>A0A371JCD0</accession>
<proteinExistence type="predicted"/>
<dbReference type="Proteomes" id="UP000216411">
    <property type="component" value="Unassembled WGS sequence"/>
</dbReference>
<protein>
    <submittedName>
        <fullName evidence="2">Uncharacterized protein</fullName>
    </submittedName>
</protein>
<dbReference type="RefSeq" id="WP_181899286.1">
    <property type="nucleotide sequence ID" value="NZ_NOKA02000038.1"/>
</dbReference>
<keyword evidence="3" id="KW-1185">Reference proteome</keyword>
<comment type="caution">
    <text evidence="2">The sequence shown here is derived from an EMBL/GenBank/DDBJ whole genome shotgun (WGS) entry which is preliminary data.</text>
</comment>
<keyword evidence="1" id="KW-0175">Coiled coil</keyword>
<feature type="non-terminal residue" evidence="2">
    <location>
        <position position="1"/>
    </location>
</feature>
<evidence type="ECO:0000313" key="3">
    <source>
        <dbReference type="Proteomes" id="UP000216411"/>
    </source>
</evidence>
<feature type="coiled-coil region" evidence="1">
    <location>
        <begin position="36"/>
        <end position="63"/>
    </location>
</feature>
<sequence>TFDDGTHSDYKNLKFASADLKNKSGTYSVVILLTSKTAYELTVDSLKEELSNCKDELTKTQLAVAEIYETVLKEK</sequence>
<dbReference type="EMBL" id="NOKA02000038">
    <property type="protein sequence ID" value="RDY30419.1"/>
    <property type="molecule type" value="Genomic_DNA"/>
</dbReference>
<name>A0A371JCD0_9FIRM</name>